<keyword evidence="2" id="KW-1185">Reference proteome</keyword>
<dbReference type="AlphaFoldDB" id="A0AAV5JQ66"/>
<dbReference type="EMBL" id="BPVZ01000039">
    <property type="protein sequence ID" value="GKV13697.1"/>
    <property type="molecule type" value="Genomic_DNA"/>
</dbReference>
<organism evidence="1 2">
    <name type="scientific">Rubroshorea leprosula</name>
    <dbReference type="NCBI Taxonomy" id="152421"/>
    <lineage>
        <taxon>Eukaryota</taxon>
        <taxon>Viridiplantae</taxon>
        <taxon>Streptophyta</taxon>
        <taxon>Embryophyta</taxon>
        <taxon>Tracheophyta</taxon>
        <taxon>Spermatophyta</taxon>
        <taxon>Magnoliopsida</taxon>
        <taxon>eudicotyledons</taxon>
        <taxon>Gunneridae</taxon>
        <taxon>Pentapetalae</taxon>
        <taxon>rosids</taxon>
        <taxon>malvids</taxon>
        <taxon>Malvales</taxon>
        <taxon>Dipterocarpaceae</taxon>
        <taxon>Rubroshorea</taxon>
    </lineage>
</organism>
<accession>A0AAV5JQ66</accession>
<name>A0AAV5JQ66_9ROSI</name>
<protein>
    <submittedName>
        <fullName evidence="1">Uncharacterized protein</fullName>
    </submittedName>
</protein>
<evidence type="ECO:0000313" key="1">
    <source>
        <dbReference type="EMBL" id="GKV13697.1"/>
    </source>
</evidence>
<dbReference type="Proteomes" id="UP001054252">
    <property type="component" value="Unassembled WGS sequence"/>
</dbReference>
<sequence length="66" mass="7103">MTEECQDVSVAGPTPKHCIVAAMTHEAKHTGLEWAGGGTVPSISWGEQRLATGFAHAGRRKAWNWS</sequence>
<comment type="caution">
    <text evidence="1">The sequence shown here is derived from an EMBL/GenBank/DDBJ whole genome shotgun (WGS) entry which is preliminary data.</text>
</comment>
<evidence type="ECO:0000313" key="2">
    <source>
        <dbReference type="Proteomes" id="UP001054252"/>
    </source>
</evidence>
<proteinExistence type="predicted"/>
<reference evidence="1 2" key="1">
    <citation type="journal article" date="2021" name="Commun. Biol.">
        <title>The genome of Shorea leprosula (Dipterocarpaceae) highlights the ecological relevance of drought in aseasonal tropical rainforests.</title>
        <authorList>
            <person name="Ng K.K.S."/>
            <person name="Kobayashi M.J."/>
            <person name="Fawcett J.A."/>
            <person name="Hatakeyama M."/>
            <person name="Paape T."/>
            <person name="Ng C.H."/>
            <person name="Ang C.C."/>
            <person name="Tnah L.H."/>
            <person name="Lee C.T."/>
            <person name="Nishiyama T."/>
            <person name="Sese J."/>
            <person name="O'Brien M.J."/>
            <person name="Copetti D."/>
            <person name="Mohd Noor M.I."/>
            <person name="Ong R.C."/>
            <person name="Putra M."/>
            <person name="Sireger I.Z."/>
            <person name="Indrioko S."/>
            <person name="Kosugi Y."/>
            <person name="Izuno A."/>
            <person name="Isagi Y."/>
            <person name="Lee S.L."/>
            <person name="Shimizu K.K."/>
        </authorList>
    </citation>
    <scope>NUCLEOTIDE SEQUENCE [LARGE SCALE GENOMIC DNA]</scope>
    <source>
        <strain evidence="1">214</strain>
    </source>
</reference>
<gene>
    <name evidence="1" type="ORF">SLEP1_g24683</name>
</gene>